<dbReference type="PANTHER" id="PTHR32060:SF22">
    <property type="entry name" value="CARBOXYL-TERMINAL-PROCESSING PEPTIDASE 3, CHLOROPLASTIC"/>
    <property type="match status" value="1"/>
</dbReference>
<dbReference type="GO" id="GO:0008236">
    <property type="term" value="F:serine-type peptidase activity"/>
    <property type="evidence" value="ECO:0007669"/>
    <property type="project" value="UniProtKB-KW"/>
</dbReference>
<dbReference type="InterPro" id="IPR029045">
    <property type="entry name" value="ClpP/crotonase-like_dom_sf"/>
</dbReference>
<protein>
    <submittedName>
        <fullName evidence="7">Peptidase</fullName>
    </submittedName>
</protein>
<dbReference type="InterPro" id="IPR004447">
    <property type="entry name" value="Peptidase_S41A"/>
</dbReference>
<feature type="signal peptide" evidence="5">
    <location>
        <begin position="1"/>
        <end position="22"/>
    </location>
</feature>
<keyword evidence="8" id="KW-1185">Reference proteome</keyword>
<dbReference type="SMART" id="SM00245">
    <property type="entry name" value="TSPc"/>
    <property type="match status" value="1"/>
</dbReference>
<dbReference type="Proteomes" id="UP000297241">
    <property type="component" value="Unassembled WGS sequence"/>
</dbReference>
<comment type="caution">
    <text evidence="7">The sequence shown here is derived from an EMBL/GenBank/DDBJ whole genome shotgun (WGS) entry which is preliminary data.</text>
</comment>
<dbReference type="SUPFAM" id="SSF50156">
    <property type="entry name" value="PDZ domain-like"/>
    <property type="match status" value="1"/>
</dbReference>
<gene>
    <name evidence="7" type="ORF">EHR06_06175</name>
</gene>
<dbReference type="GO" id="GO:0004175">
    <property type="term" value="F:endopeptidase activity"/>
    <property type="evidence" value="ECO:0007669"/>
    <property type="project" value="TreeGrafter"/>
</dbReference>
<evidence type="ECO:0000313" key="7">
    <source>
        <dbReference type="EMBL" id="TGN01991.1"/>
    </source>
</evidence>
<dbReference type="PROSITE" id="PS50106">
    <property type="entry name" value="PDZ"/>
    <property type="match status" value="1"/>
</dbReference>
<evidence type="ECO:0000256" key="2">
    <source>
        <dbReference type="ARBA" id="ARBA00022670"/>
    </source>
</evidence>
<dbReference type="InterPro" id="IPR001478">
    <property type="entry name" value="PDZ"/>
</dbReference>
<dbReference type="EMBL" id="RQHS01000010">
    <property type="protein sequence ID" value="TGN01991.1"/>
    <property type="molecule type" value="Genomic_DNA"/>
</dbReference>
<feature type="domain" description="PDZ" evidence="6">
    <location>
        <begin position="247"/>
        <end position="318"/>
    </location>
</feature>
<evidence type="ECO:0000313" key="8">
    <source>
        <dbReference type="Proteomes" id="UP000297241"/>
    </source>
</evidence>
<dbReference type="CDD" id="cd00136">
    <property type="entry name" value="PDZ_canonical"/>
    <property type="match status" value="1"/>
</dbReference>
<accession>A0A4Z1AQU0</accession>
<keyword evidence="3" id="KW-0378">Hydrolase</keyword>
<dbReference type="InterPro" id="IPR005151">
    <property type="entry name" value="Tail-specific_protease"/>
</dbReference>
<dbReference type="InterPro" id="IPR040573">
    <property type="entry name" value="TSP_N"/>
</dbReference>
<keyword evidence="5" id="KW-0732">Signal</keyword>
<dbReference type="Gene3D" id="3.90.226.10">
    <property type="entry name" value="2-enoyl-CoA Hydratase, Chain A, domain 1"/>
    <property type="match status" value="1"/>
</dbReference>
<dbReference type="SUPFAM" id="SSF52096">
    <property type="entry name" value="ClpP/crotonase"/>
    <property type="match status" value="1"/>
</dbReference>
<dbReference type="OrthoDB" id="9812068at2"/>
<proteinExistence type="inferred from homology"/>
<dbReference type="GO" id="GO:0007165">
    <property type="term" value="P:signal transduction"/>
    <property type="evidence" value="ECO:0007669"/>
    <property type="project" value="TreeGrafter"/>
</dbReference>
<dbReference type="RefSeq" id="WP_135756201.1">
    <property type="nucleotide sequence ID" value="NZ_RQHS01000010.1"/>
</dbReference>
<dbReference type="AlphaFoldDB" id="A0A4Z1AQU0"/>
<evidence type="ECO:0000256" key="1">
    <source>
        <dbReference type="ARBA" id="ARBA00009179"/>
    </source>
</evidence>
<dbReference type="InterPro" id="IPR020992">
    <property type="entry name" value="Tail_Prtase_C"/>
</dbReference>
<keyword evidence="2" id="KW-0645">Protease</keyword>
<dbReference type="GO" id="GO:0006508">
    <property type="term" value="P:proteolysis"/>
    <property type="evidence" value="ECO:0007669"/>
    <property type="project" value="UniProtKB-KW"/>
</dbReference>
<dbReference type="Pfam" id="PF17804">
    <property type="entry name" value="TSP_NTD"/>
    <property type="match status" value="1"/>
</dbReference>
<name>A0A4Z1AQU0_9LEPT</name>
<evidence type="ECO:0000256" key="3">
    <source>
        <dbReference type="ARBA" id="ARBA00022801"/>
    </source>
</evidence>
<feature type="chain" id="PRO_5021356262" evidence="5">
    <location>
        <begin position="23"/>
        <end position="690"/>
    </location>
</feature>
<keyword evidence="4" id="KW-0720">Serine protease</keyword>
<evidence type="ECO:0000256" key="5">
    <source>
        <dbReference type="SAM" id="SignalP"/>
    </source>
</evidence>
<dbReference type="GO" id="GO:0030288">
    <property type="term" value="C:outer membrane-bounded periplasmic space"/>
    <property type="evidence" value="ECO:0007669"/>
    <property type="project" value="TreeGrafter"/>
</dbReference>
<evidence type="ECO:0000259" key="6">
    <source>
        <dbReference type="PROSITE" id="PS50106"/>
    </source>
</evidence>
<comment type="similarity">
    <text evidence="1">Belongs to the peptidase S41A family.</text>
</comment>
<dbReference type="Gene3D" id="2.30.42.10">
    <property type="match status" value="1"/>
</dbReference>
<dbReference type="Pfam" id="PF11818">
    <property type="entry name" value="DUF3340"/>
    <property type="match status" value="1"/>
</dbReference>
<organism evidence="7 8">
    <name type="scientific">Leptospira dzoumogneensis</name>
    <dbReference type="NCBI Taxonomy" id="2484904"/>
    <lineage>
        <taxon>Bacteria</taxon>
        <taxon>Pseudomonadati</taxon>
        <taxon>Spirochaetota</taxon>
        <taxon>Spirochaetia</taxon>
        <taxon>Leptospirales</taxon>
        <taxon>Leptospiraceae</taxon>
        <taxon>Leptospira</taxon>
    </lineage>
</organism>
<dbReference type="CDD" id="cd07560">
    <property type="entry name" value="Peptidase_S41_CPP"/>
    <property type="match status" value="1"/>
</dbReference>
<sequence length="690" mass="79862">MRFAYKRLILYFILIILPAAQFSDSEITPADKAAHLVKILEEQHYGKAKLLNRKYYINSSERFLSELDPQGLIYLKEDIEKFSTMFREHQNFSELNSALWEIALRFAFHFRNRLALFMEMLDQDSENISDEFKIYIKGKTEYQKDLSSLKKRWASYIESRTLQQFFEIGKYRSSDDFSKAFQKERKKIRRSILNFEIYRLRNSLTSSDEMIDSLGSQFLDSMLKELDPHSSFYSDSFRKKFKSPDLDKGLSFGLEFEHSQFGDTRISEIYPGGAAWNSGEIHKGDKIVEIRNSLNSDAGTNVADISAEELYIFINREIPQKAFFKIRKLSGKTAWIELQKTKKAKEEDFILTQVLEGEKKIGYIYLPSFYTDSETDLLGCSEDIARAILKLKRESIEGLILDVRDNYGGSLQEAMDLAGLFIDEGPLFLSENGNRELNILKDPNRGRIYSGPLLILQNSQSASGPEFLSHVLKDYNRALIVGSSSFGKASSQKFLSMKEGKYKIDKIKFTTGLYYGLDNASHQQKGVTPHIELPQWNNFPLRETDLENSLSPNSISKEIRYEILPELPVRSLKNKSSDRIEKSQFFQKIGAIQNKAKKWLSKPKEIPLDPQDFFEFYQEREKLINQINEISFFKSPVFSSQATSFDKKSIHSGSIENQILKSKKDRLESDPYVEESYNIINDFINYNEGK</sequence>
<dbReference type="Pfam" id="PF03572">
    <property type="entry name" value="Peptidase_S41"/>
    <property type="match status" value="1"/>
</dbReference>
<dbReference type="PANTHER" id="PTHR32060">
    <property type="entry name" value="TAIL-SPECIFIC PROTEASE"/>
    <property type="match status" value="1"/>
</dbReference>
<evidence type="ECO:0000256" key="4">
    <source>
        <dbReference type="ARBA" id="ARBA00022825"/>
    </source>
</evidence>
<reference evidence="7" key="1">
    <citation type="journal article" date="2019" name="PLoS Negl. Trop. Dis.">
        <title>Revisiting the worldwide diversity of Leptospira species in the environment.</title>
        <authorList>
            <person name="Vincent A.T."/>
            <person name="Schiettekatte O."/>
            <person name="Bourhy P."/>
            <person name="Veyrier F.J."/>
            <person name="Picardeau M."/>
        </authorList>
    </citation>
    <scope>NUCLEOTIDE SEQUENCE [LARGE SCALE GENOMIC DNA]</scope>
    <source>
        <strain evidence="7">201601113</strain>
    </source>
</reference>
<dbReference type="InterPro" id="IPR036034">
    <property type="entry name" value="PDZ_sf"/>
</dbReference>